<evidence type="ECO:0000256" key="1">
    <source>
        <dbReference type="ARBA" id="ARBA00022722"/>
    </source>
</evidence>
<proteinExistence type="predicted"/>
<dbReference type="InterPro" id="IPR000026">
    <property type="entry name" value="N1-like"/>
</dbReference>
<name>A0A7G8Q510_9GAMM</name>
<evidence type="ECO:0000313" key="5">
    <source>
        <dbReference type="Proteomes" id="UP000515873"/>
    </source>
</evidence>
<dbReference type="RefSeq" id="WP_187057326.1">
    <property type="nucleotide sequence ID" value="NZ_CP060412.1"/>
</dbReference>
<sequence>MRALKPLLLLAVLAIAALLWGRHTPESSPHGSFAPPATTATPAATAGQGSLPSFLPPEAADELRRIATGGPFEHRQDGVVFQNREHRLPAQPEGYYHEYTVDTPGLDYRGARRIITGGTPPQVYYYTDDHYRTFRQFEVSR</sequence>
<feature type="region of interest" description="Disordered" evidence="3">
    <location>
        <begin position="26"/>
        <end position="55"/>
    </location>
</feature>
<accession>A0A7G8Q510</accession>
<dbReference type="GO" id="GO:0016787">
    <property type="term" value="F:hydrolase activity"/>
    <property type="evidence" value="ECO:0007669"/>
    <property type="project" value="UniProtKB-KW"/>
</dbReference>
<dbReference type="GO" id="GO:0004521">
    <property type="term" value="F:RNA endonuclease activity"/>
    <property type="evidence" value="ECO:0007669"/>
    <property type="project" value="InterPro"/>
</dbReference>
<protein>
    <submittedName>
        <fullName evidence="4">Ribonuclease</fullName>
    </submittedName>
</protein>
<gene>
    <name evidence="4" type="ORF">H8F01_01440</name>
</gene>
<dbReference type="GO" id="GO:0003723">
    <property type="term" value="F:RNA binding"/>
    <property type="evidence" value="ECO:0007669"/>
    <property type="project" value="InterPro"/>
</dbReference>
<dbReference type="InterPro" id="IPR016191">
    <property type="entry name" value="Ribonuclease/ribotoxin"/>
</dbReference>
<evidence type="ECO:0000256" key="3">
    <source>
        <dbReference type="SAM" id="MobiDB-lite"/>
    </source>
</evidence>
<dbReference type="KEGG" id="dtl:H8F01_01440"/>
<reference evidence="4 5" key="1">
    <citation type="submission" date="2020-08" db="EMBL/GenBank/DDBJ databases">
        <title>Dyella sp. G9 isolated from forest soil.</title>
        <authorList>
            <person name="Fu J."/>
            <person name="Qiu L."/>
        </authorList>
    </citation>
    <scope>NUCLEOTIDE SEQUENCE [LARGE SCALE GENOMIC DNA]</scope>
    <source>
        <strain evidence="4 5">G9</strain>
    </source>
</reference>
<dbReference type="Gene3D" id="3.10.450.30">
    <property type="entry name" value="Microbial ribonucleases"/>
    <property type="match status" value="1"/>
</dbReference>
<dbReference type="EMBL" id="CP060412">
    <property type="protein sequence ID" value="QNK01868.1"/>
    <property type="molecule type" value="Genomic_DNA"/>
</dbReference>
<evidence type="ECO:0000256" key="2">
    <source>
        <dbReference type="ARBA" id="ARBA00022801"/>
    </source>
</evidence>
<keyword evidence="1" id="KW-0540">Nuclease</keyword>
<dbReference type="Pfam" id="PF00545">
    <property type="entry name" value="Ribonuclease"/>
    <property type="match status" value="1"/>
</dbReference>
<keyword evidence="2" id="KW-0378">Hydrolase</keyword>
<organism evidence="4 5">
    <name type="scientific">Dyella telluris</name>
    <dbReference type="NCBI Taxonomy" id="2763498"/>
    <lineage>
        <taxon>Bacteria</taxon>
        <taxon>Pseudomonadati</taxon>
        <taxon>Pseudomonadota</taxon>
        <taxon>Gammaproteobacteria</taxon>
        <taxon>Lysobacterales</taxon>
        <taxon>Rhodanobacteraceae</taxon>
        <taxon>Dyella</taxon>
    </lineage>
</organism>
<evidence type="ECO:0000313" key="4">
    <source>
        <dbReference type="EMBL" id="QNK01868.1"/>
    </source>
</evidence>
<dbReference type="Proteomes" id="UP000515873">
    <property type="component" value="Chromosome"/>
</dbReference>
<keyword evidence="5" id="KW-1185">Reference proteome</keyword>
<dbReference type="AlphaFoldDB" id="A0A7G8Q510"/>
<feature type="compositionally biased region" description="Low complexity" evidence="3">
    <location>
        <begin position="34"/>
        <end position="46"/>
    </location>
</feature>
<dbReference type="SUPFAM" id="SSF53933">
    <property type="entry name" value="Microbial ribonucleases"/>
    <property type="match status" value="1"/>
</dbReference>